<dbReference type="GO" id="GO:0005874">
    <property type="term" value="C:microtubule"/>
    <property type="evidence" value="ECO:0007669"/>
    <property type="project" value="UniProtKB-KW"/>
</dbReference>
<dbReference type="PANTHER" id="PTHR12688:SF0">
    <property type="entry name" value="DYNEIN LIGHT INTERMEDIATE CHAIN"/>
    <property type="match status" value="1"/>
</dbReference>
<feature type="compositionally biased region" description="Polar residues" evidence="10">
    <location>
        <begin position="635"/>
        <end position="644"/>
    </location>
</feature>
<dbReference type="PANTHER" id="PTHR12688">
    <property type="entry name" value="DYNEIN LIGHT INTERMEDIATE CHAIN"/>
    <property type="match status" value="1"/>
</dbReference>
<evidence type="ECO:0000256" key="8">
    <source>
        <dbReference type="ARBA" id="ARBA00023175"/>
    </source>
</evidence>
<sequence>MAALASRAFAGATTFPERNAAPVKRNKKEARTDIWTSLLKQTHEAQARRSRTSAMQHCSLLVCGGSSAADQRTFVQTLARPPPASQSRNQERGKQQPRARGEVRLSNTYAYGYGHVTLFSPPAAQGGGVLSAEAEEAARVLVHTIPSPDREFAPLLQRLLSVTDEDEPTLEPEMSNELGQEPVVDTEDKRTAQRPAVCILLSWKEPWKFMTQLRDWLQLLADALIPNSSYVDEPLDIIKEAKLAITLVVQHTESQEELFREGYKEEDFDYISQCLRTAILPLHPYSAVVYNSSTPPPQLPGSPLTEAQKVVYTSLGLNLAALSPKLARPGSQESSVAKKDDLNPKHEFMDRMAIVIPAGWDSTAFIRTLSETFSPETVLSSWINDLRPPPRVETISADETKAKEKSSISTSAVEEVYASSPVQDTFSSSPPLSPSKQTPSTIQQYERKVLNPQAHKVVPSGSPPIETTTKPTQSFLAEMRTHLQELEAQDTERNNHADNTTSTTRFSGRGAIGMPSGEQSGALDDLGDVSFNVGGVSYDAGRAIERLKRPPLNLSSTSFHDSAPLSPGSRVTTPKPRGPLATPKLEQGPPSAGAGAGAGPVSSVKDLPVDKLEEYFASLMKKGSLSGGGGASRDITPSRTKGGE</sequence>
<feature type="region of interest" description="Disordered" evidence="10">
    <location>
        <begin position="79"/>
        <end position="101"/>
    </location>
</feature>
<dbReference type="GO" id="GO:0005868">
    <property type="term" value="C:cytoplasmic dynein complex"/>
    <property type="evidence" value="ECO:0007669"/>
    <property type="project" value="InterPro"/>
</dbReference>
<protein>
    <recommendedName>
        <fullName evidence="13">Dynein light intermediate chain</fullName>
    </recommendedName>
</protein>
<evidence type="ECO:0000256" key="7">
    <source>
        <dbReference type="ARBA" id="ARBA00023017"/>
    </source>
</evidence>
<keyword evidence="4" id="KW-0493">Microtubule</keyword>
<dbReference type="RefSeq" id="XP_033458959.1">
    <property type="nucleotide sequence ID" value="XM_033607696.1"/>
</dbReference>
<keyword evidence="5" id="KW-0547">Nucleotide-binding</keyword>
<comment type="subcellular location">
    <subcellularLocation>
        <location evidence="1">Cytoplasm</location>
        <location evidence="1">Cytoskeleton</location>
    </subcellularLocation>
</comment>
<dbReference type="GeneID" id="54365495"/>
<keyword evidence="8" id="KW-0505">Motor protein</keyword>
<evidence type="ECO:0000256" key="5">
    <source>
        <dbReference type="ARBA" id="ARBA00022741"/>
    </source>
</evidence>
<dbReference type="Proteomes" id="UP000504637">
    <property type="component" value="Unplaced"/>
</dbReference>
<keyword evidence="11" id="KW-1185">Reference proteome</keyword>
<feature type="region of interest" description="Disordered" evidence="10">
    <location>
        <begin position="549"/>
        <end position="605"/>
    </location>
</feature>
<feature type="compositionally biased region" description="Low complexity" evidence="10">
    <location>
        <begin position="588"/>
        <end position="604"/>
    </location>
</feature>
<feature type="region of interest" description="Disordered" evidence="10">
    <location>
        <begin position="421"/>
        <end position="442"/>
    </location>
</feature>
<keyword evidence="6" id="KW-0067">ATP-binding</keyword>
<evidence type="ECO:0000256" key="9">
    <source>
        <dbReference type="ARBA" id="ARBA00023212"/>
    </source>
</evidence>
<keyword evidence="2" id="KW-0813">Transport</keyword>
<evidence type="ECO:0000313" key="12">
    <source>
        <dbReference type="RefSeq" id="XP_033458959.1"/>
    </source>
</evidence>
<evidence type="ECO:0000313" key="11">
    <source>
        <dbReference type="Proteomes" id="UP000504637"/>
    </source>
</evidence>
<dbReference type="GO" id="GO:0035974">
    <property type="term" value="C:meiotic spindle pole body"/>
    <property type="evidence" value="ECO:0007669"/>
    <property type="project" value="TreeGrafter"/>
</dbReference>
<dbReference type="InterPro" id="IPR022780">
    <property type="entry name" value="Dynein_light_int_chain"/>
</dbReference>
<keyword evidence="7" id="KW-0243">Dynein</keyword>
<proteinExistence type="predicted"/>
<organism evidence="12">
    <name type="scientific">Dissoconium aciculare CBS 342.82</name>
    <dbReference type="NCBI Taxonomy" id="1314786"/>
    <lineage>
        <taxon>Eukaryota</taxon>
        <taxon>Fungi</taxon>
        <taxon>Dikarya</taxon>
        <taxon>Ascomycota</taxon>
        <taxon>Pezizomycotina</taxon>
        <taxon>Dothideomycetes</taxon>
        <taxon>Dothideomycetidae</taxon>
        <taxon>Mycosphaerellales</taxon>
        <taxon>Dissoconiaceae</taxon>
        <taxon>Dissoconium</taxon>
    </lineage>
</organism>
<keyword evidence="3" id="KW-0963">Cytoplasm</keyword>
<reference evidence="12" key="1">
    <citation type="submission" date="2020-01" db="EMBL/GenBank/DDBJ databases">
        <authorList>
            <consortium name="DOE Joint Genome Institute"/>
            <person name="Haridas S."/>
            <person name="Albert R."/>
            <person name="Binder M."/>
            <person name="Bloem J."/>
            <person name="Labutti K."/>
            <person name="Salamov A."/>
            <person name="Andreopoulos B."/>
            <person name="Baker S.E."/>
            <person name="Barry K."/>
            <person name="Bills G."/>
            <person name="Bluhm B.H."/>
            <person name="Cannon C."/>
            <person name="Castanera R."/>
            <person name="Culley D.E."/>
            <person name="Daum C."/>
            <person name="Ezra D."/>
            <person name="Gonzalez J.B."/>
            <person name="Henrissat B."/>
            <person name="Kuo A."/>
            <person name="Liang C."/>
            <person name="Lipzen A."/>
            <person name="Lutzoni F."/>
            <person name="Magnuson J."/>
            <person name="Mondo S."/>
            <person name="Nolan M."/>
            <person name="Ohm R."/>
            <person name="Pangilinan J."/>
            <person name="Park H.-J."/>
            <person name="Ramirez L."/>
            <person name="Alfaro M."/>
            <person name="Sun H."/>
            <person name="Tritt A."/>
            <person name="Yoshinaga Y."/>
            <person name="Zwiers L.-H."/>
            <person name="Turgeon B.G."/>
            <person name="Goodwin S.B."/>
            <person name="Spatafora J.W."/>
            <person name="Crous P.W."/>
            <person name="Grigoriev I.V."/>
        </authorList>
    </citation>
    <scope>NUCLEOTIDE SEQUENCE</scope>
    <source>
        <strain evidence="12">CBS 342.82</strain>
    </source>
</reference>
<dbReference type="Pfam" id="PF05783">
    <property type="entry name" value="DLIC"/>
    <property type="match status" value="1"/>
</dbReference>
<feature type="compositionally biased region" description="Basic and acidic residues" evidence="10">
    <location>
        <begin position="89"/>
        <end position="101"/>
    </location>
</feature>
<feature type="region of interest" description="Disordered" evidence="10">
    <location>
        <begin position="622"/>
        <end position="644"/>
    </location>
</feature>
<evidence type="ECO:0008006" key="13">
    <source>
        <dbReference type="Google" id="ProtNLM"/>
    </source>
</evidence>
<evidence type="ECO:0000256" key="4">
    <source>
        <dbReference type="ARBA" id="ARBA00022701"/>
    </source>
</evidence>
<accession>A0A6J3M1Z2</accession>
<evidence type="ECO:0000256" key="10">
    <source>
        <dbReference type="SAM" id="MobiDB-lite"/>
    </source>
</evidence>
<dbReference type="OrthoDB" id="27603at2759"/>
<reference evidence="12" key="2">
    <citation type="submission" date="2020-04" db="EMBL/GenBank/DDBJ databases">
        <authorList>
            <consortium name="NCBI Genome Project"/>
        </authorList>
    </citation>
    <scope>NUCLEOTIDE SEQUENCE</scope>
    <source>
        <strain evidence="12">CBS 342.82</strain>
    </source>
</reference>
<dbReference type="GO" id="GO:0005524">
    <property type="term" value="F:ATP binding"/>
    <property type="evidence" value="ECO:0007669"/>
    <property type="project" value="UniProtKB-KW"/>
</dbReference>
<evidence type="ECO:0000256" key="1">
    <source>
        <dbReference type="ARBA" id="ARBA00004245"/>
    </source>
</evidence>
<dbReference type="InterPro" id="IPR008467">
    <property type="entry name" value="Dynein1_light_intermed_chain"/>
</dbReference>
<evidence type="ECO:0000256" key="3">
    <source>
        <dbReference type="ARBA" id="ARBA00022490"/>
    </source>
</evidence>
<dbReference type="GO" id="GO:0000226">
    <property type="term" value="P:microtubule cytoskeleton organization"/>
    <property type="evidence" value="ECO:0007669"/>
    <property type="project" value="TreeGrafter"/>
</dbReference>
<dbReference type="AlphaFoldDB" id="A0A6J3M1Z2"/>
<keyword evidence="9" id="KW-0206">Cytoskeleton</keyword>
<evidence type="ECO:0000256" key="2">
    <source>
        <dbReference type="ARBA" id="ARBA00022448"/>
    </source>
</evidence>
<feature type="compositionally biased region" description="Polar residues" evidence="10">
    <location>
        <begin position="497"/>
        <end position="506"/>
    </location>
</feature>
<dbReference type="GO" id="GO:0045504">
    <property type="term" value="F:dynein heavy chain binding"/>
    <property type="evidence" value="ECO:0007669"/>
    <property type="project" value="TreeGrafter"/>
</dbReference>
<gene>
    <name evidence="12" type="ORF">K489DRAFT_410303</name>
</gene>
<name>A0A6J3M1Z2_9PEZI</name>
<feature type="region of interest" description="Disordered" evidence="10">
    <location>
        <begin position="488"/>
        <end position="521"/>
    </location>
</feature>
<evidence type="ECO:0000256" key="6">
    <source>
        <dbReference type="ARBA" id="ARBA00022840"/>
    </source>
</evidence>
<reference evidence="12" key="3">
    <citation type="submission" date="2025-08" db="UniProtKB">
        <authorList>
            <consortium name="RefSeq"/>
        </authorList>
    </citation>
    <scope>IDENTIFICATION</scope>
    <source>
        <strain evidence="12">CBS 342.82</strain>
    </source>
</reference>
<dbReference type="GO" id="GO:0007018">
    <property type="term" value="P:microtubule-based movement"/>
    <property type="evidence" value="ECO:0007669"/>
    <property type="project" value="InterPro"/>
</dbReference>